<dbReference type="GO" id="GO:0004497">
    <property type="term" value="F:monooxygenase activity"/>
    <property type="evidence" value="ECO:0007669"/>
    <property type="project" value="UniProtKB-KW"/>
</dbReference>
<dbReference type="RefSeq" id="WP_194978551.1">
    <property type="nucleotide sequence ID" value="NZ_JADMKS010000008.1"/>
</dbReference>
<dbReference type="PANTHER" id="PTHR46972">
    <property type="entry name" value="MONOOXYGENASE ASQM-RELATED"/>
    <property type="match status" value="1"/>
</dbReference>
<dbReference type="PRINTS" id="PR00420">
    <property type="entry name" value="RNGMNOXGNASE"/>
</dbReference>
<keyword evidence="1" id="KW-0285">Flavoprotein</keyword>
<dbReference type="GO" id="GO:0071949">
    <property type="term" value="F:FAD binding"/>
    <property type="evidence" value="ECO:0007669"/>
    <property type="project" value="InterPro"/>
</dbReference>
<evidence type="ECO:0000313" key="7">
    <source>
        <dbReference type="Proteomes" id="UP000705283"/>
    </source>
</evidence>
<reference evidence="6" key="1">
    <citation type="submission" date="2020-11" db="EMBL/GenBank/DDBJ databases">
        <authorList>
            <person name="Lee S.D."/>
        </authorList>
    </citation>
    <scope>NUCLEOTIDE SEQUENCE</scope>
    <source>
        <strain evidence="6">SAP-2</strain>
    </source>
</reference>
<organism evidence="6 7">
    <name type="scientific">Rouxiella silvae</name>
    <dbReference type="NCBI Taxonomy" id="1646373"/>
    <lineage>
        <taxon>Bacteria</taxon>
        <taxon>Pseudomonadati</taxon>
        <taxon>Pseudomonadota</taxon>
        <taxon>Gammaproteobacteria</taxon>
        <taxon>Enterobacterales</taxon>
        <taxon>Yersiniaceae</taxon>
        <taxon>Rouxiella</taxon>
    </lineage>
</organism>
<reference evidence="6" key="2">
    <citation type="submission" date="2022-09" db="EMBL/GenBank/DDBJ databases">
        <title>Rouxiella aceris sp. nov., isolated from tree sap and emended description of the genus Rhouxiella.</title>
        <authorList>
            <person name="Kim I.S."/>
        </authorList>
    </citation>
    <scope>NUCLEOTIDE SEQUENCE</scope>
    <source>
        <strain evidence="6">SAP-2</strain>
    </source>
</reference>
<evidence type="ECO:0000256" key="4">
    <source>
        <dbReference type="ARBA" id="ARBA00023033"/>
    </source>
</evidence>
<feature type="domain" description="FAD-binding" evidence="5">
    <location>
        <begin position="7"/>
        <end position="326"/>
    </location>
</feature>
<keyword evidence="4 6" id="KW-0503">Monooxygenase</keyword>
<dbReference type="EMBL" id="JADMKS010000008">
    <property type="protein sequence ID" value="MBF6638653.1"/>
    <property type="molecule type" value="Genomic_DNA"/>
</dbReference>
<dbReference type="PANTHER" id="PTHR46972:SF1">
    <property type="entry name" value="FAD DEPENDENT OXIDOREDUCTASE DOMAIN-CONTAINING PROTEIN"/>
    <property type="match status" value="1"/>
</dbReference>
<dbReference type="Gene3D" id="3.50.50.60">
    <property type="entry name" value="FAD/NAD(P)-binding domain"/>
    <property type="match status" value="1"/>
</dbReference>
<dbReference type="InterPro" id="IPR036188">
    <property type="entry name" value="FAD/NAD-bd_sf"/>
</dbReference>
<comment type="caution">
    <text evidence="6">The sequence shown here is derived from an EMBL/GenBank/DDBJ whole genome shotgun (WGS) entry which is preliminary data.</text>
</comment>
<accession>A0AA41BYH0</accession>
<proteinExistence type="predicted"/>
<protein>
    <submittedName>
        <fullName evidence="6">FAD-dependent monooxygenase</fullName>
    </submittedName>
</protein>
<evidence type="ECO:0000259" key="5">
    <source>
        <dbReference type="Pfam" id="PF01494"/>
    </source>
</evidence>
<keyword evidence="2" id="KW-0274">FAD</keyword>
<dbReference type="Proteomes" id="UP000705283">
    <property type="component" value="Unassembled WGS sequence"/>
</dbReference>
<name>A0AA41BYH0_9GAMM</name>
<evidence type="ECO:0000313" key="6">
    <source>
        <dbReference type="EMBL" id="MBF6638653.1"/>
    </source>
</evidence>
<dbReference type="Pfam" id="PF01494">
    <property type="entry name" value="FAD_binding_3"/>
    <property type="match status" value="1"/>
</dbReference>
<gene>
    <name evidence="6" type="ORF">ITX54_18455</name>
</gene>
<keyword evidence="3" id="KW-0560">Oxidoreductase</keyword>
<dbReference type="SUPFAM" id="SSF51905">
    <property type="entry name" value="FAD/NAD(P)-binding domain"/>
    <property type="match status" value="1"/>
</dbReference>
<dbReference type="InterPro" id="IPR002938">
    <property type="entry name" value="FAD-bd"/>
</dbReference>
<evidence type="ECO:0000256" key="3">
    <source>
        <dbReference type="ARBA" id="ARBA00023002"/>
    </source>
</evidence>
<evidence type="ECO:0000256" key="2">
    <source>
        <dbReference type="ARBA" id="ARBA00022827"/>
    </source>
</evidence>
<dbReference type="AlphaFoldDB" id="A0AA41BYH0"/>
<evidence type="ECO:0000256" key="1">
    <source>
        <dbReference type="ARBA" id="ARBA00022630"/>
    </source>
</evidence>
<sequence>MPQQPSIAIVGAGPAGLTAANIFHRHGWACSLFEADASATSREQGGSLDLHPNEGQLGLKKAGLLDAFLAAARHEDQEQRIVDYASGNLVYKEVPEVGMGERPEIDRYLLRRLLLQPLGESAIHWNTPIERVELTADGRVELVTKLGSAGVFNLVIGADGAWSKVRAALTEVRPDYTGVTFVELLLNDVDRQYPVQAELVGHGSLFSLHDGMGIIAQRNGNATIRVYAAFRTLAAETNRPDKTLSSITQQQLLSRFSGWAPSLLSLITTAEKIIAVRAIVTLPVIQNWHQRDGITLIGDAAHVMPPLGVGVNLAMLDAAELAEALVQGADWRQAVRAFEEAMLERSSRISVQCNRAFDQMFSRSGLQTLLDDVQTHRGC</sequence>